<name>A0A4C1WNB2_EUMVA</name>
<comment type="caution">
    <text evidence="2">The sequence shown here is derived from an EMBL/GenBank/DDBJ whole genome shotgun (WGS) entry which is preliminary data.</text>
</comment>
<feature type="compositionally biased region" description="Polar residues" evidence="1">
    <location>
        <begin position="72"/>
        <end position="95"/>
    </location>
</feature>
<protein>
    <submittedName>
        <fullName evidence="2">Uncharacterized protein</fullName>
    </submittedName>
</protein>
<dbReference type="Proteomes" id="UP000299102">
    <property type="component" value="Unassembled WGS sequence"/>
</dbReference>
<evidence type="ECO:0000256" key="1">
    <source>
        <dbReference type="SAM" id="MobiDB-lite"/>
    </source>
</evidence>
<organism evidence="2 3">
    <name type="scientific">Eumeta variegata</name>
    <name type="common">Bagworm moth</name>
    <name type="synonym">Eumeta japonica</name>
    <dbReference type="NCBI Taxonomy" id="151549"/>
    <lineage>
        <taxon>Eukaryota</taxon>
        <taxon>Metazoa</taxon>
        <taxon>Ecdysozoa</taxon>
        <taxon>Arthropoda</taxon>
        <taxon>Hexapoda</taxon>
        <taxon>Insecta</taxon>
        <taxon>Pterygota</taxon>
        <taxon>Neoptera</taxon>
        <taxon>Endopterygota</taxon>
        <taxon>Lepidoptera</taxon>
        <taxon>Glossata</taxon>
        <taxon>Ditrysia</taxon>
        <taxon>Tineoidea</taxon>
        <taxon>Psychidae</taxon>
        <taxon>Oiketicinae</taxon>
        <taxon>Eumeta</taxon>
    </lineage>
</organism>
<proteinExistence type="predicted"/>
<keyword evidence="3" id="KW-1185">Reference proteome</keyword>
<gene>
    <name evidence="2" type="ORF">EVAR_42789_1</name>
</gene>
<dbReference type="EMBL" id="BGZK01000584">
    <property type="protein sequence ID" value="GBP51605.1"/>
    <property type="molecule type" value="Genomic_DNA"/>
</dbReference>
<evidence type="ECO:0000313" key="3">
    <source>
        <dbReference type="Proteomes" id="UP000299102"/>
    </source>
</evidence>
<feature type="region of interest" description="Disordered" evidence="1">
    <location>
        <begin position="57"/>
        <end position="103"/>
    </location>
</feature>
<sequence length="103" mass="11936">MFYGYQPYVCSIKRESERKAHELVTVRARFDRMRLCRAGRAERQSFLRHAKGESIFVPRERGGRTSSRKPRSTLTSTGMRGNQDEQTTNLRSILQPSEEVSGR</sequence>
<reference evidence="2 3" key="1">
    <citation type="journal article" date="2019" name="Commun. Biol.">
        <title>The bagworm genome reveals a unique fibroin gene that provides high tensile strength.</title>
        <authorList>
            <person name="Kono N."/>
            <person name="Nakamura H."/>
            <person name="Ohtoshi R."/>
            <person name="Tomita M."/>
            <person name="Numata K."/>
            <person name="Arakawa K."/>
        </authorList>
    </citation>
    <scope>NUCLEOTIDE SEQUENCE [LARGE SCALE GENOMIC DNA]</scope>
</reference>
<evidence type="ECO:0000313" key="2">
    <source>
        <dbReference type="EMBL" id="GBP51605.1"/>
    </source>
</evidence>
<accession>A0A4C1WNB2</accession>
<dbReference type="AlphaFoldDB" id="A0A4C1WNB2"/>